<proteinExistence type="predicted"/>
<reference evidence="1 2" key="1">
    <citation type="submission" date="2014-12" db="EMBL/GenBank/DDBJ databases">
        <title>Genome assembly of Enhygromyxa salina DSM 15201.</title>
        <authorList>
            <person name="Sharma G."/>
            <person name="Subramanian S."/>
        </authorList>
    </citation>
    <scope>NUCLEOTIDE SEQUENCE [LARGE SCALE GENOMIC DNA]</scope>
    <source>
        <strain evidence="1 2">DSM 15201</strain>
    </source>
</reference>
<dbReference type="Proteomes" id="UP000031599">
    <property type="component" value="Unassembled WGS sequence"/>
</dbReference>
<name>A0A0C2D2H3_9BACT</name>
<accession>A0A0C2D2H3</accession>
<dbReference type="EMBL" id="JMCC02000075">
    <property type="protein sequence ID" value="KIG14327.1"/>
    <property type="molecule type" value="Genomic_DNA"/>
</dbReference>
<gene>
    <name evidence="1" type="ORF">DB30_06929</name>
</gene>
<evidence type="ECO:0000313" key="1">
    <source>
        <dbReference type="EMBL" id="KIG14327.1"/>
    </source>
</evidence>
<comment type="caution">
    <text evidence="1">The sequence shown here is derived from an EMBL/GenBank/DDBJ whole genome shotgun (WGS) entry which is preliminary data.</text>
</comment>
<protein>
    <submittedName>
        <fullName evidence="1">Uncharacterized protein</fullName>
    </submittedName>
</protein>
<sequence length="336" mass="33997">MPLICACDQPAGERCDLDAIESLRLDADDGEVVVNVQSGDLSSTANAGAVTISGSLSSDVRIERLNVGSAAAKGLTPNFASWSVELSQAQLQAARDGEFAHLSVVATDVCGVEHASDEVQVRVDAPAQSPAPGLKLTVTPSVPGECYVPIDGSGAARLLLEADLSAAGVRVELDAIVDGEFLGVGDAGVRLIADGDRAASSPVSFRAKAAGALALVASAGPDFVLDDSGLEAVSAPSFTGASGAVTAGLALVVRPRTNGRLARCWASSSAPAMVSVSGPGVADLLIEDAVFDEPDCEQEAVIDVQFDMAAAPGVQLQLWCADTYGQIGAHSLSVQG</sequence>
<dbReference type="AlphaFoldDB" id="A0A0C2D2H3"/>
<organism evidence="1 2">
    <name type="scientific">Enhygromyxa salina</name>
    <dbReference type="NCBI Taxonomy" id="215803"/>
    <lineage>
        <taxon>Bacteria</taxon>
        <taxon>Pseudomonadati</taxon>
        <taxon>Myxococcota</taxon>
        <taxon>Polyangia</taxon>
        <taxon>Nannocystales</taxon>
        <taxon>Nannocystaceae</taxon>
        <taxon>Enhygromyxa</taxon>
    </lineage>
</organism>
<evidence type="ECO:0000313" key="2">
    <source>
        <dbReference type="Proteomes" id="UP000031599"/>
    </source>
</evidence>